<evidence type="ECO:0000313" key="3">
    <source>
        <dbReference type="Proteomes" id="UP001207930"/>
    </source>
</evidence>
<dbReference type="EMBL" id="JAPDDS010000002">
    <property type="protein sequence ID" value="MCW1883825.1"/>
    <property type="molecule type" value="Genomic_DNA"/>
</dbReference>
<comment type="caution">
    <text evidence="2">The sequence shown here is derived from an EMBL/GenBank/DDBJ whole genome shotgun (WGS) entry which is preliminary data.</text>
</comment>
<feature type="coiled-coil region" evidence="1">
    <location>
        <begin position="41"/>
        <end position="71"/>
    </location>
</feature>
<accession>A0ABT3FLH3</accession>
<proteinExistence type="predicted"/>
<sequence length="390" mass="43936">MPRAKQFDLNLDLDLGPAPAAEPKTDLTITGPGSKLLSPAQKTFNRRVKALEKAREAYERKRGELDELLEISRLELMPLVEKLNQANRDLALQGDETRRTMKMTSRRHHWLGNLIFGKASELLADPVGLSDEDIGRLEALAEELKPAGSEEAGDEDDEMLDFLKHIAHEMGVAVDFDGAEDPEEVISRLQEAIMGNTGGMQPGGPAMPKRKPTKAALERARKQQELEEAKKRDFKGLYKQLAKVLHPDLEPDPVLKEHKEAWMKRLTAAHANGDLRDMLAIEMEWLGEESGNLANASDQKLLTYGMVLKEQTEELEIKTRELAYEPEYAPLARYMDIYGDIPHVRFIKIDLTDELERLEEMLAVLQGGGEEKRKMINQWADANARANTGR</sequence>
<dbReference type="Proteomes" id="UP001207930">
    <property type="component" value="Unassembled WGS sequence"/>
</dbReference>
<evidence type="ECO:0000256" key="1">
    <source>
        <dbReference type="SAM" id="Coils"/>
    </source>
</evidence>
<organism evidence="2 3">
    <name type="scientific">Luteolibacter flavescens</name>
    <dbReference type="NCBI Taxonomy" id="1859460"/>
    <lineage>
        <taxon>Bacteria</taxon>
        <taxon>Pseudomonadati</taxon>
        <taxon>Verrucomicrobiota</taxon>
        <taxon>Verrucomicrobiia</taxon>
        <taxon>Verrucomicrobiales</taxon>
        <taxon>Verrucomicrobiaceae</taxon>
        <taxon>Luteolibacter</taxon>
    </lineage>
</organism>
<dbReference type="RefSeq" id="WP_264499787.1">
    <property type="nucleotide sequence ID" value="NZ_JAPDDS010000002.1"/>
</dbReference>
<keyword evidence="3" id="KW-1185">Reference proteome</keyword>
<evidence type="ECO:0008006" key="4">
    <source>
        <dbReference type="Google" id="ProtNLM"/>
    </source>
</evidence>
<reference evidence="2 3" key="1">
    <citation type="submission" date="2022-10" db="EMBL/GenBank/DDBJ databases">
        <title>Luteolibacter flavescens strain MCCC 1K03193, whole genome shotgun sequencing project.</title>
        <authorList>
            <person name="Zhao G."/>
            <person name="Shen L."/>
        </authorList>
    </citation>
    <scope>NUCLEOTIDE SEQUENCE [LARGE SCALE GENOMIC DNA]</scope>
    <source>
        <strain evidence="2 3">MCCC 1K03193</strain>
    </source>
</reference>
<evidence type="ECO:0000313" key="2">
    <source>
        <dbReference type="EMBL" id="MCW1883825.1"/>
    </source>
</evidence>
<protein>
    <recommendedName>
        <fullName evidence="4">J domain-containing protein</fullName>
    </recommendedName>
</protein>
<gene>
    <name evidence="2" type="ORF">OKA04_03740</name>
</gene>
<name>A0ABT3FLH3_9BACT</name>
<keyword evidence="1" id="KW-0175">Coiled coil</keyword>